<dbReference type="GO" id="GO:0000981">
    <property type="term" value="F:DNA-binding transcription factor activity, RNA polymerase II-specific"/>
    <property type="evidence" value="ECO:0007669"/>
    <property type="project" value="TreeGrafter"/>
</dbReference>
<keyword evidence="4" id="KW-0862">Zinc</keyword>
<keyword evidence="2" id="KW-0677">Repeat</keyword>
<proteinExistence type="predicted"/>
<dbReference type="Proteomes" id="UP000093000">
    <property type="component" value="Unassembled WGS sequence"/>
</dbReference>
<dbReference type="PROSITE" id="PS00028">
    <property type="entry name" value="ZINC_FINGER_C2H2_1"/>
    <property type="match status" value="4"/>
</dbReference>
<dbReference type="PANTHER" id="PTHR23235:SF120">
    <property type="entry name" value="KRUPPEL-LIKE FACTOR 15"/>
    <property type="match status" value="1"/>
</dbReference>
<keyword evidence="3 5" id="KW-0863">Zinc-finger</keyword>
<feature type="compositionally biased region" description="Polar residues" evidence="6">
    <location>
        <begin position="318"/>
        <end position="331"/>
    </location>
</feature>
<comment type="caution">
    <text evidence="8">The sequence shown here is derived from an EMBL/GenBank/DDBJ whole genome shotgun (WGS) entry which is preliminary data.</text>
</comment>
<evidence type="ECO:0000256" key="5">
    <source>
        <dbReference type="PROSITE-ProRule" id="PRU00042"/>
    </source>
</evidence>
<dbReference type="Gene3D" id="3.30.160.60">
    <property type="entry name" value="Classic Zinc Finger"/>
    <property type="match status" value="4"/>
</dbReference>
<feature type="compositionally biased region" description="Polar residues" evidence="6">
    <location>
        <begin position="488"/>
        <end position="508"/>
    </location>
</feature>
<dbReference type="GO" id="GO:0008270">
    <property type="term" value="F:zinc ion binding"/>
    <property type="evidence" value="ECO:0007669"/>
    <property type="project" value="UniProtKB-KW"/>
</dbReference>
<dbReference type="STRING" id="101091.A0A1C7NLU9"/>
<feature type="region of interest" description="Disordered" evidence="6">
    <location>
        <begin position="146"/>
        <end position="169"/>
    </location>
</feature>
<dbReference type="SMART" id="SM00355">
    <property type="entry name" value="ZnF_C2H2"/>
    <property type="match status" value="4"/>
</dbReference>
<feature type="compositionally biased region" description="Low complexity" evidence="6">
    <location>
        <begin position="332"/>
        <end position="344"/>
    </location>
</feature>
<dbReference type="AlphaFoldDB" id="A0A1C7NLU9"/>
<gene>
    <name evidence="8" type="ORF">A0J61_01883</name>
</gene>
<dbReference type="SUPFAM" id="SSF57667">
    <property type="entry name" value="beta-beta-alpha zinc fingers"/>
    <property type="match status" value="3"/>
</dbReference>
<dbReference type="OrthoDB" id="6365676at2759"/>
<dbReference type="InterPro" id="IPR036236">
    <property type="entry name" value="Znf_C2H2_sf"/>
</dbReference>
<feature type="domain" description="C2H2-type" evidence="7">
    <location>
        <begin position="418"/>
        <end position="447"/>
    </location>
</feature>
<feature type="domain" description="C2H2-type" evidence="7">
    <location>
        <begin position="199"/>
        <end position="228"/>
    </location>
</feature>
<evidence type="ECO:0000256" key="1">
    <source>
        <dbReference type="ARBA" id="ARBA00022723"/>
    </source>
</evidence>
<keyword evidence="1" id="KW-0479">Metal-binding</keyword>
<dbReference type="PROSITE" id="PS50157">
    <property type="entry name" value="ZINC_FINGER_C2H2_2"/>
    <property type="match status" value="4"/>
</dbReference>
<feature type="region of interest" description="Disordered" evidence="6">
    <location>
        <begin position="459"/>
        <end position="508"/>
    </location>
</feature>
<dbReference type="InterPro" id="IPR013087">
    <property type="entry name" value="Znf_C2H2_type"/>
</dbReference>
<protein>
    <recommendedName>
        <fullName evidence="7">C2H2-type domain-containing protein</fullName>
    </recommendedName>
</protein>
<evidence type="ECO:0000256" key="6">
    <source>
        <dbReference type="SAM" id="MobiDB-lite"/>
    </source>
</evidence>
<feature type="region of interest" description="Disordered" evidence="6">
    <location>
        <begin position="317"/>
        <end position="346"/>
    </location>
</feature>
<name>A0A1C7NLU9_9FUNG</name>
<reference evidence="8 9" key="1">
    <citation type="submission" date="2016-03" db="EMBL/GenBank/DDBJ databases">
        <title>Choanephora cucurbitarum.</title>
        <authorList>
            <person name="Min B."/>
            <person name="Park H."/>
            <person name="Park J.-H."/>
            <person name="Shin H.-D."/>
            <person name="Choi I.-G."/>
        </authorList>
    </citation>
    <scope>NUCLEOTIDE SEQUENCE [LARGE SCALE GENOMIC DNA]</scope>
    <source>
        <strain evidence="8 9">KUS-F28377</strain>
    </source>
</reference>
<feature type="compositionally biased region" description="Low complexity" evidence="6">
    <location>
        <begin position="388"/>
        <end position="409"/>
    </location>
</feature>
<sequence length="508" mass="58004">MNPKIIHYEQPETPLINEKLPSIDTFAKSDEMKDSVAHYLPPPPNAFNMLYSQHVSPPLTPAVSPSSILFDSMNFKRKFSIDISPFGFGTNLSPSMQDAYRRSSCSAMDSMPPNPTMPANGYSVAVTAAAQAIHAARSPIDYTFLNPTVKKPSRKTSRTQPGPSTQHKHACKYPYCTWSFKRYEHLKRHMLVHTGKRPHVCHFPGCGKSFSRSDNFHAHYRTHTKKANLLQNKTSPKQDLQTTSMSEQVAVCEASTDGSPVTEVMAMPSFEERSYYGHLEIKQPSPSFDMTPYQDIYQRYHSEEPYQQQYMRHFPQQLFPSPTTSSSDDLQSTITSPISPSGTSLLNHEQQNSFYLQTLHSPTSRFSYPMNPYAYQNYPDDIVPLPENTTPTTKPNNNRSNNKSSTPRKSSNDQLKSHICPVTQCQRRFKRLEHLKRHMRIHTLERPFGCSFPNCHKTFSRSDNLSQHMKTHQRVEDRRRKPQKETSKSNLPYPTQASDSSAMIVNMS</sequence>
<dbReference type="FunFam" id="3.30.160.60:FF:000446">
    <property type="entry name" value="Zinc finger protein"/>
    <property type="match status" value="2"/>
</dbReference>
<evidence type="ECO:0000256" key="3">
    <source>
        <dbReference type="ARBA" id="ARBA00022771"/>
    </source>
</evidence>
<evidence type="ECO:0000313" key="8">
    <source>
        <dbReference type="EMBL" id="OBZ90067.1"/>
    </source>
</evidence>
<feature type="domain" description="C2H2-type" evidence="7">
    <location>
        <begin position="448"/>
        <end position="477"/>
    </location>
</feature>
<feature type="domain" description="C2H2-type" evidence="7">
    <location>
        <begin position="169"/>
        <end position="198"/>
    </location>
</feature>
<evidence type="ECO:0000256" key="2">
    <source>
        <dbReference type="ARBA" id="ARBA00022737"/>
    </source>
</evidence>
<evidence type="ECO:0000259" key="7">
    <source>
        <dbReference type="PROSITE" id="PS50157"/>
    </source>
</evidence>
<evidence type="ECO:0000256" key="4">
    <source>
        <dbReference type="ARBA" id="ARBA00022833"/>
    </source>
</evidence>
<dbReference type="EMBL" id="LUGH01000065">
    <property type="protein sequence ID" value="OBZ90067.1"/>
    <property type="molecule type" value="Genomic_DNA"/>
</dbReference>
<keyword evidence="9" id="KW-1185">Reference proteome</keyword>
<organism evidence="8 9">
    <name type="scientific">Choanephora cucurbitarum</name>
    <dbReference type="NCBI Taxonomy" id="101091"/>
    <lineage>
        <taxon>Eukaryota</taxon>
        <taxon>Fungi</taxon>
        <taxon>Fungi incertae sedis</taxon>
        <taxon>Mucoromycota</taxon>
        <taxon>Mucoromycotina</taxon>
        <taxon>Mucoromycetes</taxon>
        <taxon>Mucorales</taxon>
        <taxon>Mucorineae</taxon>
        <taxon>Choanephoraceae</taxon>
        <taxon>Choanephoroideae</taxon>
        <taxon>Choanephora</taxon>
    </lineage>
</organism>
<dbReference type="GO" id="GO:0000978">
    <property type="term" value="F:RNA polymerase II cis-regulatory region sequence-specific DNA binding"/>
    <property type="evidence" value="ECO:0007669"/>
    <property type="project" value="UniProtKB-ARBA"/>
</dbReference>
<accession>A0A1C7NLU9</accession>
<feature type="compositionally biased region" description="Basic and acidic residues" evidence="6">
    <location>
        <begin position="473"/>
        <end position="487"/>
    </location>
</feature>
<dbReference type="PANTHER" id="PTHR23235">
    <property type="entry name" value="KRUEPPEL-LIKE TRANSCRIPTION FACTOR"/>
    <property type="match status" value="1"/>
</dbReference>
<dbReference type="FunFam" id="3.30.160.60:FF:000072">
    <property type="entry name" value="zinc finger protein 143 isoform X1"/>
    <property type="match status" value="1"/>
</dbReference>
<dbReference type="InParanoid" id="A0A1C7NLU9"/>
<feature type="region of interest" description="Disordered" evidence="6">
    <location>
        <begin position="379"/>
        <end position="419"/>
    </location>
</feature>
<dbReference type="Pfam" id="PF00096">
    <property type="entry name" value="zf-C2H2"/>
    <property type="match status" value="4"/>
</dbReference>
<evidence type="ECO:0000313" key="9">
    <source>
        <dbReference type="Proteomes" id="UP000093000"/>
    </source>
</evidence>